<dbReference type="CDD" id="cd00882">
    <property type="entry name" value="Ras_like_GTPase"/>
    <property type="match status" value="1"/>
</dbReference>
<sequence length="466" mass="52554">MIPEFAIMGHPNEGKSSVLSTLAEDDSVRISSSPGETTLCQSFVINIDDQDILRFTDTPGFQNPNRILYELKQCTGSPAANLKTLVRSLQDIPELKHDIELLKPLLRGAGIIYVVDGSRPIKNVDLSEIEILRLTGRPRMAVINCKDNRQYLEIWKDEFRKTFNSYRVFNAHHAGYRERIHLFEALKSIEQDWQEPLQRALLAFKQNWQDRTQRAAELISTMLGESLSFSLEGKIGGNEGEDVARRHLFDRYKKQLEQMEKTAQSRLRDLYKHNIYNYTLPPNPLLSDNLFTAKNWQLLGLSKKQCMLLGGLSGAGLGAGIDLAFAGLTFGIFTAAASAGGAVAALFTGQKAIEKSSTIKGIRIANETISIGPAKDIRLLFILLNRSFLFYQQIVNWAHGRRDSLSSESNLPELAKHNFTQEWSRAELTLCKKFFNCTTKQKIDQGEAAQQAFNELLLTMLEKLQK</sequence>
<dbReference type="Proteomes" id="UP000000602">
    <property type="component" value="Chromosome"/>
</dbReference>
<feature type="transmembrane region" description="Helical" evidence="1">
    <location>
        <begin position="323"/>
        <end position="347"/>
    </location>
</feature>
<evidence type="ECO:0000313" key="4">
    <source>
        <dbReference type="Proteomes" id="UP000000602"/>
    </source>
</evidence>
<dbReference type="AlphaFoldDB" id="Q6AJ98"/>
<evidence type="ECO:0000259" key="2">
    <source>
        <dbReference type="Pfam" id="PF01926"/>
    </source>
</evidence>
<dbReference type="EMBL" id="CR522870">
    <property type="protein sequence ID" value="CAG37582.1"/>
    <property type="molecule type" value="Genomic_DNA"/>
</dbReference>
<dbReference type="GO" id="GO:0005525">
    <property type="term" value="F:GTP binding"/>
    <property type="evidence" value="ECO:0007669"/>
    <property type="project" value="InterPro"/>
</dbReference>
<dbReference type="Pfam" id="PF01926">
    <property type="entry name" value="MMR_HSR1"/>
    <property type="match status" value="1"/>
</dbReference>
<gene>
    <name evidence="3" type="ordered locus">DP2853</name>
</gene>
<accession>Q6AJ98</accession>
<dbReference type="SUPFAM" id="SSF52540">
    <property type="entry name" value="P-loop containing nucleoside triphosphate hydrolases"/>
    <property type="match status" value="1"/>
</dbReference>
<keyword evidence="1" id="KW-1133">Transmembrane helix</keyword>
<dbReference type="InterPro" id="IPR006073">
    <property type="entry name" value="GTP-bd"/>
</dbReference>
<dbReference type="STRING" id="177439.DP2853"/>
<organism evidence="3 4">
    <name type="scientific">Desulfotalea psychrophila (strain LSv54 / DSM 12343)</name>
    <dbReference type="NCBI Taxonomy" id="177439"/>
    <lineage>
        <taxon>Bacteria</taxon>
        <taxon>Pseudomonadati</taxon>
        <taxon>Thermodesulfobacteriota</taxon>
        <taxon>Desulfobulbia</taxon>
        <taxon>Desulfobulbales</taxon>
        <taxon>Desulfocapsaceae</taxon>
        <taxon>Desulfotalea</taxon>
    </lineage>
</organism>
<protein>
    <recommendedName>
        <fullName evidence="2">G domain-containing protein</fullName>
    </recommendedName>
</protein>
<keyword evidence="4" id="KW-1185">Reference proteome</keyword>
<evidence type="ECO:0000256" key="1">
    <source>
        <dbReference type="SAM" id="Phobius"/>
    </source>
</evidence>
<dbReference type="Gene3D" id="3.40.50.300">
    <property type="entry name" value="P-loop containing nucleotide triphosphate hydrolases"/>
    <property type="match status" value="1"/>
</dbReference>
<reference evidence="4" key="1">
    <citation type="journal article" date="2004" name="Environ. Microbiol.">
        <title>The genome of Desulfotalea psychrophila, a sulfate-reducing bacterium from permanently cold Arctic sediments.</title>
        <authorList>
            <person name="Rabus R."/>
            <person name="Ruepp A."/>
            <person name="Frickey T."/>
            <person name="Rattei T."/>
            <person name="Fartmann B."/>
            <person name="Stark M."/>
            <person name="Bauer M."/>
            <person name="Zibat A."/>
            <person name="Lombardot T."/>
            <person name="Becker I."/>
            <person name="Amann J."/>
            <person name="Gellner K."/>
            <person name="Teeling H."/>
            <person name="Leuschner W.D."/>
            <person name="Gloeckner F.-O."/>
            <person name="Lupas A.N."/>
            <person name="Amann R."/>
            <person name="Klenk H.-P."/>
        </authorList>
    </citation>
    <scope>NUCLEOTIDE SEQUENCE [LARGE SCALE GENOMIC DNA]</scope>
    <source>
        <strain evidence="4">DSM 12343 / LSv54</strain>
    </source>
</reference>
<dbReference type="KEGG" id="dps:DP2853"/>
<dbReference type="InterPro" id="IPR021871">
    <property type="entry name" value="DUF3482"/>
</dbReference>
<dbReference type="OrthoDB" id="5406017at2"/>
<proteinExistence type="predicted"/>
<dbReference type="InterPro" id="IPR027417">
    <property type="entry name" value="P-loop_NTPase"/>
</dbReference>
<feature type="domain" description="G" evidence="2">
    <location>
        <begin position="5"/>
        <end position="144"/>
    </location>
</feature>
<keyword evidence="1" id="KW-0472">Membrane</keyword>
<keyword evidence="1" id="KW-0812">Transmembrane</keyword>
<dbReference type="Pfam" id="PF11981">
    <property type="entry name" value="DUF3482"/>
    <property type="match status" value="1"/>
</dbReference>
<name>Q6AJ98_DESPS</name>
<dbReference type="eggNOG" id="COG0218">
    <property type="taxonomic scope" value="Bacteria"/>
</dbReference>
<evidence type="ECO:0000313" key="3">
    <source>
        <dbReference type="EMBL" id="CAG37582.1"/>
    </source>
</evidence>
<dbReference type="RefSeq" id="WP_011190094.1">
    <property type="nucleotide sequence ID" value="NC_006138.1"/>
</dbReference>
<dbReference type="HOGENOM" id="CLU_589174_0_0_7"/>